<dbReference type="OrthoDB" id="6767782at2759"/>
<gene>
    <name evidence="1" type="ORF">RFH988_LOCUS38127</name>
</gene>
<sequence length="279" mass="33017">MSKTELESYVESLNLNRTNKKFTCEYEENKQINFLDTTITKNLNEYKLDIKWFRKPTASDRFLNFHSSHHHSIKLNIIKNMTERMINTTRNRLKCNKKNNLNELNNNKPKPETKLTLSLPYVKGIEVLKRKLEQIGVKLYFSYPLKLKSLATLNEKPQSKSIIYQMNCKCGAIYNGETKVGLKDRMKQHKRKIKENDINSSSEIVKHHYIKNGQCSFDPNKAFIIDNETNYWKRRKKETIYSIINESINKCDSVDDGWNNVIYKESKKIKEIIKKRNIV</sequence>
<dbReference type="AlphaFoldDB" id="A0A815S6Q3"/>
<name>A0A815S6Q3_9BILA</name>
<reference evidence="1" key="1">
    <citation type="submission" date="2021-02" db="EMBL/GenBank/DDBJ databases">
        <authorList>
            <person name="Nowell W R."/>
        </authorList>
    </citation>
    <scope>NUCLEOTIDE SEQUENCE</scope>
</reference>
<dbReference type="EMBL" id="CAJNOO010008641">
    <property type="protein sequence ID" value="CAF1484182.1"/>
    <property type="molecule type" value="Genomic_DNA"/>
</dbReference>
<evidence type="ECO:0000313" key="1">
    <source>
        <dbReference type="EMBL" id="CAF1484182.1"/>
    </source>
</evidence>
<comment type="caution">
    <text evidence="1">The sequence shown here is derived from an EMBL/GenBank/DDBJ whole genome shotgun (WGS) entry which is preliminary data.</text>
</comment>
<protein>
    <recommendedName>
        <fullName evidence="3">GIY-YIG domain-containing protein</fullName>
    </recommendedName>
</protein>
<accession>A0A815S6Q3</accession>
<proteinExistence type="predicted"/>
<dbReference type="PANTHER" id="PTHR21301:SF10">
    <property type="entry name" value="REVERSE TRANSCRIPTASE DOMAIN-CONTAINING PROTEIN"/>
    <property type="match status" value="1"/>
</dbReference>
<evidence type="ECO:0000313" key="2">
    <source>
        <dbReference type="Proteomes" id="UP000663882"/>
    </source>
</evidence>
<organism evidence="1 2">
    <name type="scientific">Rotaria sordida</name>
    <dbReference type="NCBI Taxonomy" id="392033"/>
    <lineage>
        <taxon>Eukaryota</taxon>
        <taxon>Metazoa</taxon>
        <taxon>Spiralia</taxon>
        <taxon>Gnathifera</taxon>
        <taxon>Rotifera</taxon>
        <taxon>Eurotatoria</taxon>
        <taxon>Bdelloidea</taxon>
        <taxon>Philodinida</taxon>
        <taxon>Philodinidae</taxon>
        <taxon>Rotaria</taxon>
    </lineage>
</organism>
<dbReference type="Proteomes" id="UP000663882">
    <property type="component" value="Unassembled WGS sequence"/>
</dbReference>
<evidence type="ECO:0008006" key="3">
    <source>
        <dbReference type="Google" id="ProtNLM"/>
    </source>
</evidence>
<dbReference type="PANTHER" id="PTHR21301">
    <property type="entry name" value="REVERSE TRANSCRIPTASE"/>
    <property type="match status" value="1"/>
</dbReference>